<feature type="transmembrane region" description="Helical" evidence="5">
    <location>
        <begin position="312"/>
        <end position="331"/>
    </location>
</feature>
<feature type="transmembrane region" description="Helical" evidence="5">
    <location>
        <begin position="168"/>
        <end position="188"/>
    </location>
</feature>
<evidence type="ECO:0000313" key="7">
    <source>
        <dbReference type="EMBL" id="EAY19310.1"/>
    </source>
</evidence>
<dbReference type="VEuPathDB" id="TrichDB:TVAGG3_0290260"/>
<reference evidence="7" key="1">
    <citation type="submission" date="2006-10" db="EMBL/GenBank/DDBJ databases">
        <authorList>
            <person name="Amadeo P."/>
            <person name="Zhao Q."/>
            <person name="Wortman J."/>
            <person name="Fraser-Liggett C."/>
            <person name="Carlton J."/>
        </authorList>
    </citation>
    <scope>NUCLEOTIDE SEQUENCE</scope>
    <source>
        <strain evidence="7">G3</strain>
    </source>
</reference>
<dbReference type="SUPFAM" id="SSF103473">
    <property type="entry name" value="MFS general substrate transporter"/>
    <property type="match status" value="1"/>
</dbReference>
<dbReference type="GO" id="GO:0016020">
    <property type="term" value="C:membrane"/>
    <property type="evidence" value="ECO:0000318"/>
    <property type="project" value="GO_Central"/>
</dbReference>
<dbReference type="Gene3D" id="1.20.1250.20">
    <property type="entry name" value="MFS general substrate transporter like domains"/>
    <property type="match status" value="2"/>
</dbReference>
<dbReference type="AlphaFoldDB" id="A2DJU6"/>
<dbReference type="Pfam" id="PF00083">
    <property type="entry name" value="Sugar_tr"/>
    <property type="match status" value="2"/>
</dbReference>
<dbReference type="OrthoDB" id="4142200at2759"/>
<dbReference type="RefSeq" id="XP_001580296.1">
    <property type="nucleotide sequence ID" value="XM_001580246.1"/>
</dbReference>
<evidence type="ECO:0000256" key="2">
    <source>
        <dbReference type="ARBA" id="ARBA00022692"/>
    </source>
</evidence>
<evidence type="ECO:0000256" key="4">
    <source>
        <dbReference type="ARBA" id="ARBA00023136"/>
    </source>
</evidence>
<gene>
    <name evidence="7" type="ORF">TVAG_452240</name>
</gene>
<dbReference type="InterPro" id="IPR005828">
    <property type="entry name" value="MFS_sugar_transport-like"/>
</dbReference>
<feature type="transmembrane region" description="Helical" evidence="5">
    <location>
        <begin position="81"/>
        <end position="99"/>
    </location>
</feature>
<keyword evidence="2 5" id="KW-0812">Transmembrane</keyword>
<dbReference type="GO" id="GO:0055085">
    <property type="term" value="P:transmembrane transport"/>
    <property type="evidence" value="ECO:0000318"/>
    <property type="project" value="GO_Central"/>
</dbReference>
<feature type="transmembrane region" description="Helical" evidence="5">
    <location>
        <begin position="105"/>
        <end position="128"/>
    </location>
</feature>
<dbReference type="STRING" id="5722.A2DJU6"/>
<feature type="transmembrane region" description="Helical" evidence="5">
    <location>
        <begin position="243"/>
        <end position="263"/>
    </location>
</feature>
<feature type="transmembrane region" description="Helical" evidence="5">
    <location>
        <begin position="12"/>
        <end position="34"/>
    </location>
</feature>
<feature type="transmembrane region" description="Helical" evidence="5">
    <location>
        <begin position="140"/>
        <end position="162"/>
    </location>
</feature>
<feature type="domain" description="Major facilitator superfamily (MFS) profile" evidence="6">
    <location>
        <begin position="7"/>
        <end position="394"/>
    </location>
</feature>
<feature type="transmembrane region" description="Helical" evidence="5">
    <location>
        <begin position="338"/>
        <end position="361"/>
    </location>
</feature>
<keyword evidence="8" id="KW-1185">Reference proteome</keyword>
<feature type="transmembrane region" description="Helical" evidence="5">
    <location>
        <begin position="270"/>
        <end position="292"/>
    </location>
</feature>
<dbReference type="EMBL" id="DS113209">
    <property type="protein sequence ID" value="EAY19310.1"/>
    <property type="molecule type" value="Genomic_DNA"/>
</dbReference>
<dbReference type="InterPro" id="IPR020846">
    <property type="entry name" value="MFS_dom"/>
</dbReference>
<evidence type="ECO:0000313" key="8">
    <source>
        <dbReference type="Proteomes" id="UP000001542"/>
    </source>
</evidence>
<dbReference type="InterPro" id="IPR050549">
    <property type="entry name" value="MFS_Trehalose_Transporter"/>
</dbReference>
<feature type="transmembrane region" description="Helical" evidence="5">
    <location>
        <begin position="209"/>
        <end position="231"/>
    </location>
</feature>
<dbReference type="PROSITE" id="PS50850">
    <property type="entry name" value="MFS"/>
    <property type="match status" value="1"/>
</dbReference>
<evidence type="ECO:0000256" key="3">
    <source>
        <dbReference type="ARBA" id="ARBA00022989"/>
    </source>
</evidence>
<dbReference type="InterPro" id="IPR036259">
    <property type="entry name" value="MFS_trans_sf"/>
</dbReference>
<accession>A2DJU6</accession>
<dbReference type="InParanoid" id="A2DJU6"/>
<dbReference type="GO" id="GO:0022857">
    <property type="term" value="F:transmembrane transporter activity"/>
    <property type="evidence" value="ECO:0000318"/>
    <property type="project" value="GO_Central"/>
</dbReference>
<dbReference type="KEGG" id="tva:5464835"/>
<feature type="transmembrane region" description="Helical" evidence="5">
    <location>
        <begin position="367"/>
        <end position="390"/>
    </location>
</feature>
<evidence type="ECO:0000259" key="6">
    <source>
        <dbReference type="PROSITE" id="PS50850"/>
    </source>
</evidence>
<reference evidence="7" key="2">
    <citation type="journal article" date="2007" name="Science">
        <title>Draft genome sequence of the sexually transmitted pathogen Trichomonas vaginalis.</title>
        <authorList>
            <person name="Carlton J.M."/>
            <person name="Hirt R.P."/>
            <person name="Silva J.C."/>
            <person name="Delcher A.L."/>
            <person name="Schatz M."/>
            <person name="Zhao Q."/>
            <person name="Wortman J.R."/>
            <person name="Bidwell S.L."/>
            <person name="Alsmark U.C.M."/>
            <person name="Besteiro S."/>
            <person name="Sicheritz-Ponten T."/>
            <person name="Noel C.J."/>
            <person name="Dacks J.B."/>
            <person name="Foster P.G."/>
            <person name="Simillion C."/>
            <person name="Van de Peer Y."/>
            <person name="Miranda-Saavedra D."/>
            <person name="Barton G.J."/>
            <person name="Westrop G.D."/>
            <person name="Mueller S."/>
            <person name="Dessi D."/>
            <person name="Fiori P.L."/>
            <person name="Ren Q."/>
            <person name="Paulsen I."/>
            <person name="Zhang H."/>
            <person name="Bastida-Corcuera F.D."/>
            <person name="Simoes-Barbosa A."/>
            <person name="Brown M.T."/>
            <person name="Hayes R.D."/>
            <person name="Mukherjee M."/>
            <person name="Okumura C.Y."/>
            <person name="Schneider R."/>
            <person name="Smith A.J."/>
            <person name="Vanacova S."/>
            <person name="Villalvazo M."/>
            <person name="Haas B.J."/>
            <person name="Pertea M."/>
            <person name="Feldblyum T.V."/>
            <person name="Utterback T.R."/>
            <person name="Shu C.L."/>
            <person name="Osoegawa K."/>
            <person name="de Jong P.J."/>
            <person name="Hrdy I."/>
            <person name="Horvathova L."/>
            <person name="Zubacova Z."/>
            <person name="Dolezal P."/>
            <person name="Malik S.B."/>
            <person name="Logsdon J.M. Jr."/>
            <person name="Henze K."/>
            <person name="Gupta A."/>
            <person name="Wang C.C."/>
            <person name="Dunne R.L."/>
            <person name="Upcroft J.A."/>
            <person name="Upcroft P."/>
            <person name="White O."/>
            <person name="Salzberg S.L."/>
            <person name="Tang P."/>
            <person name="Chiu C.-H."/>
            <person name="Lee Y.-S."/>
            <person name="Embley T.M."/>
            <person name="Coombs G.H."/>
            <person name="Mottram J.C."/>
            <person name="Tachezy J."/>
            <person name="Fraser-Liggett C.M."/>
            <person name="Johnson P.J."/>
        </authorList>
    </citation>
    <scope>NUCLEOTIDE SEQUENCE [LARGE SCALE GENOMIC DNA]</scope>
    <source>
        <strain evidence="7">G3</strain>
    </source>
</reference>
<dbReference type="VEuPathDB" id="TrichDB:TVAG_452240"/>
<dbReference type="SMR" id="A2DJU6"/>
<keyword evidence="3 5" id="KW-1133">Transmembrane helix</keyword>
<dbReference type="Proteomes" id="UP000001542">
    <property type="component" value="Unassembled WGS sequence"/>
</dbReference>
<comment type="subcellular location">
    <subcellularLocation>
        <location evidence="1">Membrane</location>
        <topology evidence="1">Multi-pass membrane protein</topology>
    </subcellularLocation>
</comment>
<evidence type="ECO:0000256" key="1">
    <source>
        <dbReference type="ARBA" id="ARBA00004141"/>
    </source>
</evidence>
<sequence length="410" mass="44644">MGFKITNPYLTASILTMGGVDMGFVLIFTAFTFFGETGIGAQYVNDKPTPEANSFTAIGYVGALIGSLLIHPFVGVFGKRWCCFVCAFFGTLAWIVLGLELKTYAWVYAFRFFTGMTAGLYATICPGFTTSLAPEGRINLFGFLNQVGICIGFILVTVFGIYFKDWHYVSLACCFPSAILFLFVLLIEEPKASRSAAPCFQVFKYWKELIIAFFCVFFLQFSGVNAVASNLGGITAGMGPKGAIISIMSNVVNFLGTLVSSLVVDRFGNFPCWTVSALGQFFGFILLVIYAYKFAESGKGLALFLVGLYFEQFFFGIGTGPIPFSYAATIFKPELIPAGMAFTSACNWGSGAILLFLNAALLKAGAYYRVSYIFFAVFLFISMIFGLIVFRKKPDDSSKSKSDSGSGAEV</sequence>
<feature type="transmembrane region" description="Helical" evidence="5">
    <location>
        <begin position="54"/>
        <end position="74"/>
    </location>
</feature>
<dbReference type="FunFam" id="1.20.1250.20:FF:000352">
    <property type="entry name" value="Major Facilitator Superfamily protein"/>
    <property type="match status" value="1"/>
</dbReference>
<evidence type="ECO:0000256" key="5">
    <source>
        <dbReference type="SAM" id="Phobius"/>
    </source>
</evidence>
<protein>
    <submittedName>
        <fullName evidence="7">Major Facilitator Superfamily protein</fullName>
    </submittedName>
</protein>
<proteinExistence type="predicted"/>
<name>A2DJU6_TRIV3</name>
<dbReference type="PANTHER" id="PTHR48021:SF1">
    <property type="entry name" value="GH07001P-RELATED"/>
    <property type="match status" value="1"/>
</dbReference>
<dbReference type="PANTHER" id="PTHR48021">
    <property type="match status" value="1"/>
</dbReference>
<organism evidence="7 8">
    <name type="scientific">Trichomonas vaginalis (strain ATCC PRA-98 / G3)</name>
    <dbReference type="NCBI Taxonomy" id="412133"/>
    <lineage>
        <taxon>Eukaryota</taxon>
        <taxon>Metamonada</taxon>
        <taxon>Parabasalia</taxon>
        <taxon>Trichomonadida</taxon>
        <taxon>Trichomonadidae</taxon>
        <taxon>Trichomonas</taxon>
    </lineage>
</organism>
<dbReference type="eggNOG" id="KOG0569">
    <property type="taxonomic scope" value="Eukaryota"/>
</dbReference>
<dbReference type="OMA" id="GWCSITF"/>
<keyword evidence="4 5" id="KW-0472">Membrane</keyword>